<keyword evidence="3" id="KW-1185">Reference proteome</keyword>
<feature type="transmembrane region" description="Helical" evidence="1">
    <location>
        <begin position="104"/>
        <end position="125"/>
    </location>
</feature>
<accession>A0A1W1V2W2</accession>
<protein>
    <recommendedName>
        <fullName evidence="4">Transmembrane protein</fullName>
    </recommendedName>
</protein>
<dbReference type="OrthoDB" id="670335at2"/>
<dbReference type="EMBL" id="FWWW01000048">
    <property type="protein sequence ID" value="SMB87638.1"/>
    <property type="molecule type" value="Genomic_DNA"/>
</dbReference>
<feature type="transmembrane region" description="Helical" evidence="1">
    <location>
        <begin position="160"/>
        <end position="188"/>
    </location>
</feature>
<organism evidence="2 3">
    <name type="scientific">Hymenobacter roseosalivarius DSM 11622</name>
    <dbReference type="NCBI Taxonomy" id="645990"/>
    <lineage>
        <taxon>Bacteria</taxon>
        <taxon>Pseudomonadati</taxon>
        <taxon>Bacteroidota</taxon>
        <taxon>Cytophagia</taxon>
        <taxon>Cytophagales</taxon>
        <taxon>Hymenobacteraceae</taxon>
        <taxon>Hymenobacter</taxon>
    </lineage>
</organism>
<evidence type="ECO:0000313" key="3">
    <source>
        <dbReference type="Proteomes" id="UP000192266"/>
    </source>
</evidence>
<sequence>MKTLASFATPATVSNFVSSAAAIPSQVVELADLRSYAFTYMLRGSVVLVAALSEVMLEIGGFAAPWLPWMVLMPLMAIVLSVRSRRERKLRPASTALAAKTMRLLQKSFVVIMLIAIICAMQFGWVNAHPILLLFNGLAAVVAGRVLSFRPLVLGGISSVVLGVAIIFMPAHIQLIVIAAAMLVSYVVPGYLLNAQGRVAA</sequence>
<gene>
    <name evidence="2" type="ORF">SAMN00120144_1382</name>
</gene>
<dbReference type="AlphaFoldDB" id="A0A1W1V2W2"/>
<keyword evidence="1" id="KW-0812">Transmembrane</keyword>
<keyword evidence="1" id="KW-1133">Transmembrane helix</keyword>
<feature type="transmembrane region" description="Helical" evidence="1">
    <location>
        <begin position="131"/>
        <end position="148"/>
    </location>
</feature>
<dbReference type="RefSeq" id="WP_084444103.1">
    <property type="nucleotide sequence ID" value="NZ_FWWW01000048.1"/>
</dbReference>
<keyword evidence="1" id="KW-0472">Membrane</keyword>
<evidence type="ECO:0000256" key="1">
    <source>
        <dbReference type="SAM" id="Phobius"/>
    </source>
</evidence>
<evidence type="ECO:0008006" key="4">
    <source>
        <dbReference type="Google" id="ProtNLM"/>
    </source>
</evidence>
<reference evidence="2 3" key="1">
    <citation type="submission" date="2017-04" db="EMBL/GenBank/DDBJ databases">
        <authorList>
            <person name="Afonso C.L."/>
            <person name="Miller P.J."/>
            <person name="Scott M.A."/>
            <person name="Spackman E."/>
            <person name="Goraichik I."/>
            <person name="Dimitrov K.M."/>
            <person name="Suarez D.L."/>
            <person name="Swayne D.E."/>
        </authorList>
    </citation>
    <scope>NUCLEOTIDE SEQUENCE [LARGE SCALE GENOMIC DNA]</scope>
    <source>
        <strain evidence="2 3">DSM 11622</strain>
    </source>
</reference>
<proteinExistence type="predicted"/>
<name>A0A1W1V2W2_9BACT</name>
<dbReference type="STRING" id="645990.SAMN00120144_1382"/>
<dbReference type="Proteomes" id="UP000192266">
    <property type="component" value="Unassembled WGS sequence"/>
</dbReference>
<feature type="transmembrane region" description="Helical" evidence="1">
    <location>
        <begin position="66"/>
        <end position="83"/>
    </location>
</feature>
<evidence type="ECO:0000313" key="2">
    <source>
        <dbReference type="EMBL" id="SMB87638.1"/>
    </source>
</evidence>